<dbReference type="InterPro" id="IPR034741">
    <property type="entry name" value="Terpene_cyclase-like_1_C"/>
</dbReference>
<comment type="caution">
    <text evidence="5">The sequence shown here is derived from an EMBL/GenBank/DDBJ whole genome shotgun (WGS) entry which is preliminary data.</text>
</comment>
<accession>A0AAN7JCB8</accession>
<keyword evidence="1" id="KW-0479">Metal-binding</keyword>
<evidence type="ECO:0000313" key="6">
    <source>
        <dbReference type="Proteomes" id="UP001345219"/>
    </source>
</evidence>
<dbReference type="InterPro" id="IPR001906">
    <property type="entry name" value="Terpene_synth_N"/>
</dbReference>
<proteinExistence type="predicted"/>
<dbReference type="InterPro" id="IPR050148">
    <property type="entry name" value="Terpene_synthase-like"/>
</dbReference>
<dbReference type="GO" id="GO:0010333">
    <property type="term" value="F:terpene synthase activity"/>
    <property type="evidence" value="ECO:0007669"/>
    <property type="project" value="InterPro"/>
</dbReference>
<sequence length="611" mass="70465">MAFSRTTTAFPGSNQPCPFSLTSSPTIVSSNFRNMPRKARAAPKQSSLVASPPNGTHKFTERFESLHETRLEEVRNLLVGMVVEKNKCSSLESLVMVDALQRLGIDYCFQDETRSILQEHHHHHHQMMMMPTGHDCLNHHTSSLYEVALRFRLLRQEGYFVPADVFESFKSKDYSNNGESTFHPYLQTDIVGLTSLYEASHLGMQGEDILDQAASFSKRALTSWENHFLYMDDYHIHKTSSSGSDSEAHMRELVKNTLSNPFHMSLPRFTAKSFRSNFFREGHEWIEPFKELSLLDSNLLASANRNEIAHISKWWRDLGLAKEVKLARDQPVKWYTWPMVMMTDPKLSQERIDLTKSIAMVYIIDDIFDVYKSIDDLTLFTQSIQRWECSERLPDYMKACFRALDGIINEISTNIYKKRGWNPTLLMRKSWLRLCEAFLVEARWFTSPNHPPSTVEYLDNAIVTAGSPVIMAHSFALLYDGCINDQILIEMLDGCSDVPEIPLLTAKILRLWDDLGSAKDENQQGHDGSYAYYYIRENPSCSQRDANEQVKKMISEAWKSLNRKCLFNYKNSPAIIRAFLNAARIIPLMYNYDENQRLTRIEGHLKSLLVE</sequence>
<gene>
    <name evidence="5" type="ORF">SAY87_012718</name>
</gene>
<dbReference type="Proteomes" id="UP001345219">
    <property type="component" value="Chromosome 10"/>
</dbReference>
<keyword evidence="2" id="KW-0460">Magnesium</keyword>
<dbReference type="PANTHER" id="PTHR31225">
    <property type="entry name" value="OS04G0344100 PROTEIN-RELATED"/>
    <property type="match status" value="1"/>
</dbReference>
<dbReference type="Pfam" id="PF03936">
    <property type="entry name" value="Terpene_synth_C"/>
    <property type="match status" value="1"/>
</dbReference>
<evidence type="ECO:0000256" key="1">
    <source>
        <dbReference type="ARBA" id="ARBA00022723"/>
    </source>
</evidence>
<dbReference type="GO" id="GO:0016114">
    <property type="term" value="P:terpenoid biosynthetic process"/>
    <property type="evidence" value="ECO:0007669"/>
    <property type="project" value="InterPro"/>
</dbReference>
<dbReference type="AlphaFoldDB" id="A0AAN7JCB8"/>
<dbReference type="SUPFAM" id="SSF48239">
    <property type="entry name" value="Terpenoid cyclases/Protein prenyltransferases"/>
    <property type="match status" value="1"/>
</dbReference>
<feature type="domain" description="Terpene synthase N-terminal" evidence="3">
    <location>
        <begin position="57"/>
        <end position="226"/>
    </location>
</feature>
<dbReference type="Pfam" id="PF01397">
    <property type="entry name" value="Terpene_synth"/>
    <property type="match status" value="1"/>
</dbReference>
<protein>
    <submittedName>
        <fullName evidence="5">Uncharacterized protein</fullName>
    </submittedName>
</protein>
<dbReference type="SUPFAM" id="SSF48576">
    <property type="entry name" value="Terpenoid synthases"/>
    <property type="match status" value="1"/>
</dbReference>
<dbReference type="InterPro" id="IPR008949">
    <property type="entry name" value="Isoprenoid_synthase_dom_sf"/>
</dbReference>
<dbReference type="SFLD" id="SFLDS00005">
    <property type="entry name" value="Isoprenoid_Synthase_Type_I"/>
    <property type="match status" value="1"/>
</dbReference>
<dbReference type="InterPro" id="IPR005630">
    <property type="entry name" value="Terpene_synthase_metal-bd"/>
</dbReference>
<dbReference type="EMBL" id="JAXIOK010000021">
    <property type="protein sequence ID" value="KAK4746406.1"/>
    <property type="molecule type" value="Genomic_DNA"/>
</dbReference>
<dbReference type="Gene3D" id="1.10.600.10">
    <property type="entry name" value="Farnesyl Diphosphate Synthase"/>
    <property type="match status" value="1"/>
</dbReference>
<evidence type="ECO:0000259" key="3">
    <source>
        <dbReference type="Pfam" id="PF01397"/>
    </source>
</evidence>
<dbReference type="Gene3D" id="1.50.10.130">
    <property type="entry name" value="Terpene synthase, N-terminal domain"/>
    <property type="match status" value="1"/>
</dbReference>
<dbReference type="InterPro" id="IPR036965">
    <property type="entry name" value="Terpene_synth_N_sf"/>
</dbReference>
<dbReference type="InterPro" id="IPR008930">
    <property type="entry name" value="Terpenoid_cyclase/PrenylTrfase"/>
</dbReference>
<dbReference type="PANTHER" id="PTHR31225:SF234">
    <property type="entry name" value="TERPENE SYNTHASE 4-RELATED"/>
    <property type="match status" value="1"/>
</dbReference>
<name>A0AAN7JCB8_9MYRT</name>
<evidence type="ECO:0000259" key="4">
    <source>
        <dbReference type="Pfam" id="PF03936"/>
    </source>
</evidence>
<dbReference type="SFLD" id="SFLDG01019">
    <property type="entry name" value="Terpene_Cyclase_Like_1_C_Termi"/>
    <property type="match status" value="1"/>
</dbReference>
<dbReference type="GO" id="GO:0000287">
    <property type="term" value="F:magnesium ion binding"/>
    <property type="evidence" value="ECO:0007669"/>
    <property type="project" value="InterPro"/>
</dbReference>
<feature type="domain" description="Terpene synthase metal-binding" evidence="4">
    <location>
        <begin position="316"/>
        <end position="559"/>
    </location>
</feature>
<keyword evidence="6" id="KW-1185">Reference proteome</keyword>
<reference evidence="5 6" key="1">
    <citation type="journal article" date="2023" name="Hortic Res">
        <title>Pangenome of water caltrop reveals structural variations and asymmetric subgenome divergence after allopolyploidization.</title>
        <authorList>
            <person name="Zhang X."/>
            <person name="Chen Y."/>
            <person name="Wang L."/>
            <person name="Yuan Y."/>
            <person name="Fang M."/>
            <person name="Shi L."/>
            <person name="Lu R."/>
            <person name="Comes H.P."/>
            <person name="Ma Y."/>
            <person name="Chen Y."/>
            <person name="Huang G."/>
            <person name="Zhou Y."/>
            <person name="Zheng Z."/>
            <person name="Qiu Y."/>
        </authorList>
    </citation>
    <scope>NUCLEOTIDE SEQUENCE [LARGE SCALE GENOMIC DNA]</scope>
    <source>
        <tissue evidence="5">Roots</tissue>
    </source>
</reference>
<evidence type="ECO:0000256" key="2">
    <source>
        <dbReference type="ARBA" id="ARBA00022842"/>
    </source>
</evidence>
<organism evidence="5 6">
    <name type="scientific">Trapa incisa</name>
    <dbReference type="NCBI Taxonomy" id="236973"/>
    <lineage>
        <taxon>Eukaryota</taxon>
        <taxon>Viridiplantae</taxon>
        <taxon>Streptophyta</taxon>
        <taxon>Embryophyta</taxon>
        <taxon>Tracheophyta</taxon>
        <taxon>Spermatophyta</taxon>
        <taxon>Magnoliopsida</taxon>
        <taxon>eudicotyledons</taxon>
        <taxon>Gunneridae</taxon>
        <taxon>Pentapetalae</taxon>
        <taxon>rosids</taxon>
        <taxon>malvids</taxon>
        <taxon>Myrtales</taxon>
        <taxon>Lythraceae</taxon>
        <taxon>Trapa</taxon>
    </lineage>
</organism>
<evidence type="ECO:0000313" key="5">
    <source>
        <dbReference type="EMBL" id="KAK4746406.1"/>
    </source>
</evidence>